<comment type="caution">
    <text evidence="2">The sequence shown here is derived from an EMBL/GenBank/DDBJ whole genome shotgun (WGS) entry which is preliminary data.</text>
</comment>
<sequence length="369" mass="40278">MFNLSPFTLSTQSSTRVLAMAIANSNASGSVQPKSSHLSDPSLLPFIQPHFDPADHLNSVLPSLSCGSPQPRSTNAAAVPLSELSAQTQALLSQLNAQTTRLSTVLTQMTDDILRSGSRLAYEVEVLRGETVGLSEAMTDALRTDVEKFVPGGVRVAGVESKTDVAERKASTATAGEDSKSAAAPADADAHQDAPELPEYITRLRTLTHVRSRLESVIKVFGEAMQWTLPPSEVSLASSLISVSAPEPGSDSHSREEKGREFAEKLRNEISELVTGTDEGYEAAQARIQALRDLSQVWKETAEEKARTRFVDGLVKLAEDRHRQLNAQNQRQQKPPVPPKREESRTRAPERGNGFLDNLQRMRENIYLS</sequence>
<reference evidence="2" key="1">
    <citation type="submission" date="2020-04" db="EMBL/GenBank/DDBJ databases">
        <title>Genome Assembly and Annotation of Botryosphaeria dothidea sdau 11-99, a Latent Pathogen of Apple Fruit Ring Rot in China.</title>
        <authorList>
            <person name="Yu C."/>
            <person name="Diao Y."/>
            <person name="Lu Q."/>
            <person name="Zhao J."/>
            <person name="Cui S."/>
            <person name="Peng C."/>
            <person name="He B."/>
            <person name="Liu H."/>
        </authorList>
    </citation>
    <scope>NUCLEOTIDE SEQUENCE [LARGE SCALE GENOMIC DNA]</scope>
    <source>
        <strain evidence="2">Sdau11-99</strain>
    </source>
</reference>
<feature type="region of interest" description="Disordered" evidence="1">
    <location>
        <begin position="324"/>
        <end position="356"/>
    </location>
</feature>
<accession>A0A8H4N5M2</accession>
<protein>
    <submittedName>
        <fullName evidence="2">Uncharacterized protein</fullName>
    </submittedName>
</protein>
<evidence type="ECO:0000256" key="1">
    <source>
        <dbReference type="SAM" id="MobiDB-lite"/>
    </source>
</evidence>
<evidence type="ECO:0000313" key="2">
    <source>
        <dbReference type="EMBL" id="KAF4308113.1"/>
    </source>
</evidence>
<gene>
    <name evidence="2" type="ORF">GTA08_BOTSDO03737</name>
</gene>
<keyword evidence="3" id="KW-1185">Reference proteome</keyword>
<feature type="compositionally biased region" description="Basic and acidic residues" evidence="1">
    <location>
        <begin position="339"/>
        <end position="350"/>
    </location>
</feature>
<dbReference type="OrthoDB" id="5413829at2759"/>
<feature type="compositionally biased region" description="Basic and acidic residues" evidence="1">
    <location>
        <begin position="161"/>
        <end position="170"/>
    </location>
</feature>
<name>A0A8H4N5M2_9PEZI</name>
<dbReference type="EMBL" id="WWBZ02000022">
    <property type="protein sequence ID" value="KAF4308113.1"/>
    <property type="molecule type" value="Genomic_DNA"/>
</dbReference>
<dbReference type="Gene3D" id="6.10.250.2790">
    <property type="match status" value="1"/>
</dbReference>
<proteinExistence type="predicted"/>
<organism evidence="2 3">
    <name type="scientific">Botryosphaeria dothidea</name>
    <dbReference type="NCBI Taxonomy" id="55169"/>
    <lineage>
        <taxon>Eukaryota</taxon>
        <taxon>Fungi</taxon>
        <taxon>Dikarya</taxon>
        <taxon>Ascomycota</taxon>
        <taxon>Pezizomycotina</taxon>
        <taxon>Dothideomycetes</taxon>
        <taxon>Dothideomycetes incertae sedis</taxon>
        <taxon>Botryosphaeriales</taxon>
        <taxon>Botryosphaeriaceae</taxon>
        <taxon>Botryosphaeria</taxon>
    </lineage>
</organism>
<dbReference type="Proteomes" id="UP000572817">
    <property type="component" value="Unassembled WGS sequence"/>
</dbReference>
<evidence type="ECO:0000313" key="3">
    <source>
        <dbReference type="Proteomes" id="UP000572817"/>
    </source>
</evidence>
<feature type="region of interest" description="Disordered" evidence="1">
    <location>
        <begin position="161"/>
        <end position="197"/>
    </location>
</feature>
<dbReference type="AlphaFoldDB" id="A0A8H4N5M2"/>